<dbReference type="InterPro" id="IPR050952">
    <property type="entry name" value="TRIM-NHL_E3_ligases"/>
</dbReference>
<dbReference type="InterPro" id="IPR011042">
    <property type="entry name" value="6-blade_b-propeller_TolB-like"/>
</dbReference>
<dbReference type="PROSITE" id="PS51125">
    <property type="entry name" value="NHL"/>
    <property type="match status" value="2"/>
</dbReference>
<keyword evidence="1" id="KW-0677">Repeat</keyword>
<dbReference type="PANTHER" id="PTHR24104">
    <property type="entry name" value="E3 UBIQUITIN-PROTEIN LIGASE NHLRC1-RELATED"/>
    <property type="match status" value="1"/>
</dbReference>
<organism evidence="4 5">
    <name type="scientific">Elusimicrobium minutum (strain Pei191)</name>
    <dbReference type="NCBI Taxonomy" id="445932"/>
    <lineage>
        <taxon>Bacteria</taxon>
        <taxon>Pseudomonadati</taxon>
        <taxon>Elusimicrobiota</taxon>
        <taxon>Elusimicrobia</taxon>
        <taxon>Elusimicrobiales</taxon>
        <taxon>Elusimicrobiaceae</taxon>
        <taxon>Elusimicrobium</taxon>
    </lineage>
</organism>
<feature type="repeat" description="NHL" evidence="2">
    <location>
        <begin position="398"/>
        <end position="437"/>
    </location>
</feature>
<feature type="repeat" description="NHL" evidence="2">
    <location>
        <begin position="339"/>
        <end position="382"/>
    </location>
</feature>
<dbReference type="GO" id="GO:0008270">
    <property type="term" value="F:zinc ion binding"/>
    <property type="evidence" value="ECO:0007669"/>
    <property type="project" value="UniProtKB-KW"/>
</dbReference>
<dbReference type="EMBL" id="CP001055">
    <property type="protein sequence ID" value="ACC97917.1"/>
    <property type="molecule type" value="Genomic_DNA"/>
</dbReference>
<dbReference type="HOGENOM" id="CLU_610765_0_0_0"/>
<evidence type="ECO:0000256" key="1">
    <source>
        <dbReference type="ARBA" id="ARBA00022737"/>
    </source>
</evidence>
<dbReference type="Proteomes" id="UP000001029">
    <property type="component" value="Chromosome"/>
</dbReference>
<evidence type="ECO:0008006" key="6">
    <source>
        <dbReference type="Google" id="ProtNLM"/>
    </source>
</evidence>
<dbReference type="Gene3D" id="2.120.10.30">
    <property type="entry name" value="TolB, C-terminal domain"/>
    <property type="match status" value="2"/>
</dbReference>
<evidence type="ECO:0000313" key="5">
    <source>
        <dbReference type="Proteomes" id="UP000001029"/>
    </source>
</evidence>
<dbReference type="PANTHER" id="PTHR24104:SF25">
    <property type="entry name" value="PROTEIN LIN-41"/>
    <property type="match status" value="1"/>
</dbReference>
<name>B2KB95_ELUMP</name>
<dbReference type="InterPro" id="IPR001258">
    <property type="entry name" value="NHL_repeat"/>
</dbReference>
<reference evidence="4 5" key="1">
    <citation type="journal article" date="2009" name="Appl. Environ. Microbiol.">
        <title>Genomic analysis of 'Elusimicrobium minutum,' the first cultivated representative of the phylum 'Elusimicrobia' (formerly termite group 1).</title>
        <authorList>
            <person name="Herlemann D.P.R."/>
            <person name="Geissinger O."/>
            <person name="Ikeda-Ohtsubo W."/>
            <person name="Kunin V."/>
            <person name="Sun H."/>
            <person name="Lapidus A."/>
            <person name="Hugenholtz P."/>
            <person name="Brune A."/>
        </authorList>
    </citation>
    <scope>NUCLEOTIDE SEQUENCE [LARGE SCALE GENOMIC DNA]</scope>
    <source>
        <strain evidence="4 5">Pei191</strain>
    </source>
</reference>
<dbReference type="Pfam" id="PF01436">
    <property type="entry name" value="NHL"/>
    <property type="match status" value="2"/>
</dbReference>
<sequence length="448" mass="48113">MKGTYKKILHSLGMIIFIGAFICVSLYGIKAGANFGTKFQKQKMADSYEVEVKETERAVSQISNPTQNLEPDTKETAKQNIPATKTVQPQADNPINDAFVPPAKTLSMQLIKRTGIVRPVAGKGIAGFNGDDQLGALQSSLSNPCAIAVDNLSALYILDKGNKRIRKVFADGMITTLAGNGRSGMFQEGLVAEDFRFSDLQDIALSPEGTIYIIDSGFKRLLKMDDNRIISTVAGGGRTPAQNGGAGVTTQLSLPTAVATDRQGNIFIADGTVILKINNRGRVNIELDLSKVSFIDSDMKNKDLTKAQISSLAVNRSGDVFISDSYNNCVYKLNANNTLENFAGCGPKHIHLKEPHGLTVDAADIVYLADSGNNRVIKFAPSGTPVIIADNDFDDVNGVIKSNNAGLNYPTGVAVNNRGEVYIADSRNNVVSKIFFGLNNEEIAGITQ</sequence>
<evidence type="ECO:0000313" key="4">
    <source>
        <dbReference type="EMBL" id="ACC97917.1"/>
    </source>
</evidence>
<dbReference type="RefSeq" id="WP_012414532.1">
    <property type="nucleotide sequence ID" value="NC_010644.1"/>
</dbReference>
<keyword evidence="3" id="KW-0472">Membrane</keyword>
<proteinExistence type="predicted"/>
<dbReference type="AlphaFoldDB" id="B2KB95"/>
<dbReference type="STRING" id="445932.Emin_0359"/>
<protein>
    <recommendedName>
        <fullName evidence="6">NHL repeat containing protein</fullName>
    </recommendedName>
</protein>
<feature type="transmembrane region" description="Helical" evidence="3">
    <location>
        <begin position="12"/>
        <end position="29"/>
    </location>
</feature>
<evidence type="ECO:0000256" key="3">
    <source>
        <dbReference type="SAM" id="Phobius"/>
    </source>
</evidence>
<gene>
    <name evidence="4" type="ordered locus">Emin_0359</name>
</gene>
<dbReference type="OrthoDB" id="9792285at2"/>
<evidence type="ECO:0000256" key="2">
    <source>
        <dbReference type="PROSITE-ProRule" id="PRU00504"/>
    </source>
</evidence>
<keyword evidence="5" id="KW-1185">Reference proteome</keyword>
<keyword evidence="3" id="KW-0812">Transmembrane</keyword>
<keyword evidence="3" id="KW-1133">Transmembrane helix</keyword>
<dbReference type="SUPFAM" id="SSF101898">
    <property type="entry name" value="NHL repeat"/>
    <property type="match status" value="1"/>
</dbReference>
<accession>B2KB95</accession>
<dbReference type="KEGG" id="emi:Emin_0359"/>